<proteinExistence type="inferred from homology"/>
<feature type="domain" description="Mur ligase N-terminal catalytic" evidence="12">
    <location>
        <begin position="28"/>
        <end position="103"/>
    </location>
</feature>
<keyword evidence="16" id="KW-1185">Reference proteome</keyword>
<evidence type="ECO:0000259" key="14">
    <source>
        <dbReference type="Pfam" id="PF08245"/>
    </source>
</evidence>
<evidence type="ECO:0000259" key="13">
    <source>
        <dbReference type="Pfam" id="PF02875"/>
    </source>
</evidence>
<comment type="function">
    <text evidence="10 11">Involved in cell wall formation. Catalyzes the final step in the synthesis of UDP-N-acetylmuramoyl-pentapeptide, the precursor of murein.</text>
</comment>
<evidence type="ECO:0000256" key="8">
    <source>
        <dbReference type="ARBA" id="ARBA00023306"/>
    </source>
</evidence>
<protein>
    <recommendedName>
        <fullName evidence="10 11">UDP-N-acetylmuramoyl-tripeptide--D-alanyl-D-alanine ligase</fullName>
        <ecNumber evidence="10 11">6.3.2.10</ecNumber>
    </recommendedName>
    <alternativeName>
        <fullName evidence="10">D-alanyl-D-alanine-adding enzyme</fullName>
    </alternativeName>
</protein>
<keyword evidence="1 10" id="KW-0963">Cytoplasm</keyword>
<keyword evidence="8 10" id="KW-0131">Cell cycle</keyword>
<evidence type="ECO:0000256" key="9">
    <source>
        <dbReference type="ARBA" id="ARBA00023316"/>
    </source>
</evidence>
<dbReference type="Gene3D" id="3.40.1390.10">
    <property type="entry name" value="MurE/MurF, N-terminal domain"/>
    <property type="match status" value="1"/>
</dbReference>
<gene>
    <name evidence="10 15" type="primary">murF</name>
    <name evidence="15" type="ORF">ABC228_05020</name>
</gene>
<dbReference type="Pfam" id="PF02875">
    <property type="entry name" value="Mur_ligase_C"/>
    <property type="match status" value="1"/>
</dbReference>
<comment type="similarity">
    <text evidence="10">Belongs to the MurCDEF family. MurF subfamily.</text>
</comment>
<keyword evidence="6 10" id="KW-0133">Cell shape</keyword>
<comment type="catalytic activity">
    <reaction evidence="10 11">
        <text>D-alanyl-D-alanine + UDP-N-acetyl-alpha-D-muramoyl-L-alanyl-gamma-D-glutamyl-meso-2,6-diaminopimelate + ATP = UDP-N-acetyl-alpha-D-muramoyl-L-alanyl-gamma-D-glutamyl-meso-2,6-diaminopimeloyl-D-alanyl-D-alanine + ADP + phosphate + H(+)</text>
        <dbReference type="Rhea" id="RHEA:28374"/>
        <dbReference type="ChEBI" id="CHEBI:15378"/>
        <dbReference type="ChEBI" id="CHEBI:30616"/>
        <dbReference type="ChEBI" id="CHEBI:43474"/>
        <dbReference type="ChEBI" id="CHEBI:57822"/>
        <dbReference type="ChEBI" id="CHEBI:61386"/>
        <dbReference type="ChEBI" id="CHEBI:83905"/>
        <dbReference type="ChEBI" id="CHEBI:456216"/>
        <dbReference type="EC" id="6.3.2.10"/>
    </reaction>
</comment>
<dbReference type="InterPro" id="IPR035911">
    <property type="entry name" value="MurE/MurF_N"/>
</dbReference>
<dbReference type="Gene3D" id="3.40.1190.10">
    <property type="entry name" value="Mur-like, catalytic domain"/>
    <property type="match status" value="1"/>
</dbReference>
<organism evidence="15 16">
    <name type="scientific">Ornithinibacillus xuwenensis</name>
    <dbReference type="NCBI Taxonomy" id="3144668"/>
    <lineage>
        <taxon>Bacteria</taxon>
        <taxon>Bacillati</taxon>
        <taxon>Bacillota</taxon>
        <taxon>Bacilli</taxon>
        <taxon>Bacillales</taxon>
        <taxon>Bacillaceae</taxon>
        <taxon>Ornithinibacillus</taxon>
    </lineage>
</organism>
<dbReference type="PANTHER" id="PTHR43024:SF1">
    <property type="entry name" value="UDP-N-ACETYLMURAMOYL-TRIPEPTIDE--D-ALANYL-D-ALANINE LIGASE"/>
    <property type="match status" value="1"/>
</dbReference>
<keyword evidence="9 10" id="KW-0961">Cell wall biogenesis/degradation</keyword>
<keyword evidence="5 10" id="KW-0067">ATP-binding</keyword>
<evidence type="ECO:0000256" key="4">
    <source>
        <dbReference type="ARBA" id="ARBA00022741"/>
    </source>
</evidence>
<dbReference type="InterPro" id="IPR036615">
    <property type="entry name" value="Mur_ligase_C_dom_sf"/>
</dbReference>
<accession>A0ABU9XE57</accession>
<dbReference type="InterPro" id="IPR013221">
    <property type="entry name" value="Mur_ligase_cen"/>
</dbReference>
<dbReference type="RefSeq" id="WP_345823986.1">
    <property type="nucleotide sequence ID" value="NZ_JBDIML010000001.1"/>
</dbReference>
<dbReference type="Pfam" id="PF01225">
    <property type="entry name" value="Mur_ligase"/>
    <property type="match status" value="1"/>
</dbReference>
<name>A0ABU9XE57_9BACI</name>
<keyword evidence="4 10" id="KW-0547">Nucleotide-binding</keyword>
<keyword evidence="2 10" id="KW-0436">Ligase</keyword>
<dbReference type="NCBIfam" id="TIGR01143">
    <property type="entry name" value="murF"/>
    <property type="match status" value="1"/>
</dbReference>
<dbReference type="InterPro" id="IPR005863">
    <property type="entry name" value="UDP-N-AcMur_synth"/>
</dbReference>
<feature type="domain" description="Mur ligase central" evidence="14">
    <location>
        <begin position="113"/>
        <end position="293"/>
    </location>
</feature>
<feature type="binding site" evidence="10">
    <location>
        <begin position="115"/>
        <end position="121"/>
    </location>
    <ligand>
        <name>ATP</name>
        <dbReference type="ChEBI" id="CHEBI:30616"/>
    </ligand>
</feature>
<evidence type="ECO:0000259" key="12">
    <source>
        <dbReference type="Pfam" id="PF01225"/>
    </source>
</evidence>
<evidence type="ECO:0000256" key="3">
    <source>
        <dbReference type="ARBA" id="ARBA00022618"/>
    </source>
</evidence>
<dbReference type="Pfam" id="PF08245">
    <property type="entry name" value="Mur_ligase_M"/>
    <property type="match status" value="1"/>
</dbReference>
<dbReference type="Proteomes" id="UP001444625">
    <property type="component" value="Unassembled WGS sequence"/>
</dbReference>
<comment type="pathway">
    <text evidence="10 11">Cell wall biogenesis; peptidoglycan biosynthesis.</text>
</comment>
<evidence type="ECO:0000256" key="11">
    <source>
        <dbReference type="RuleBase" id="RU004136"/>
    </source>
</evidence>
<evidence type="ECO:0000256" key="5">
    <source>
        <dbReference type="ARBA" id="ARBA00022840"/>
    </source>
</evidence>
<sequence length="454" mass="50110">MMLFTTNWLSTIFSTNKGNIREEFVIETVNRDSRVKAKNSLFIPIVGENFDGHDFVTQAHENGAVAVLWESSKELPKDLSNELIVYYVDDTTKALQELASHYRDEVNPIVVGVTGSNGKTSTKDIIASISKEKFKTHSTNGNYNNEIGMPLTILSMARDTEILVLEMGMSSFGEIELLSKIAKPDYAIITNIGESHIEFLGSREGIAKAKLEITSGLKENGRVIIDGDEELLSHVHQQDNVLSVGFGSENDYVISNIDLNRNETVFTGSDGNSYGIPLLGTHNAKNASFGIVLASLLGIETEQVQHALRNLTLSGMRFEMLYGKNGVSIINDAYNASPTSMRAAIQVVKQLNGYREKILVLGDIYELGSQSVSMHESVAEVIDQSISALYTIGEDSQAISSIVKSKYPKMRVKHFNDKEDVLEPLNQYLNQDSLILFKASRGMKLESLIVAIND</sequence>
<dbReference type="Gene3D" id="3.90.190.20">
    <property type="entry name" value="Mur ligase, C-terminal domain"/>
    <property type="match status" value="1"/>
</dbReference>
<dbReference type="EMBL" id="JBDIML010000001">
    <property type="protein sequence ID" value="MEN2766541.1"/>
    <property type="molecule type" value="Genomic_DNA"/>
</dbReference>
<dbReference type="SUPFAM" id="SSF53244">
    <property type="entry name" value="MurD-like peptide ligases, peptide-binding domain"/>
    <property type="match status" value="1"/>
</dbReference>
<evidence type="ECO:0000256" key="1">
    <source>
        <dbReference type="ARBA" id="ARBA00022490"/>
    </source>
</evidence>
<keyword evidence="3 10" id="KW-0132">Cell division</keyword>
<dbReference type="InterPro" id="IPR036565">
    <property type="entry name" value="Mur-like_cat_sf"/>
</dbReference>
<dbReference type="HAMAP" id="MF_02019">
    <property type="entry name" value="MurF"/>
    <property type="match status" value="1"/>
</dbReference>
<dbReference type="InterPro" id="IPR051046">
    <property type="entry name" value="MurCDEF_CellWall_CoF430Synth"/>
</dbReference>
<dbReference type="SUPFAM" id="SSF63418">
    <property type="entry name" value="MurE/MurF N-terminal domain"/>
    <property type="match status" value="1"/>
</dbReference>
<reference evidence="15 16" key="1">
    <citation type="submission" date="2024-05" db="EMBL/GenBank/DDBJ databases">
        <authorList>
            <person name="Haq I."/>
            <person name="Ullah Z."/>
            <person name="Ahmad R."/>
            <person name="Li M."/>
            <person name="Tong Y."/>
        </authorList>
    </citation>
    <scope>NUCLEOTIDE SEQUENCE [LARGE SCALE GENOMIC DNA]</scope>
    <source>
        <strain evidence="15 16">16A2E</strain>
    </source>
</reference>
<dbReference type="SUPFAM" id="SSF53623">
    <property type="entry name" value="MurD-like peptide ligases, catalytic domain"/>
    <property type="match status" value="1"/>
</dbReference>
<evidence type="ECO:0000256" key="6">
    <source>
        <dbReference type="ARBA" id="ARBA00022960"/>
    </source>
</evidence>
<keyword evidence="7 10" id="KW-0573">Peptidoglycan synthesis</keyword>
<comment type="caution">
    <text evidence="15">The sequence shown here is derived from an EMBL/GenBank/DDBJ whole genome shotgun (WGS) entry which is preliminary data.</text>
</comment>
<comment type="subcellular location">
    <subcellularLocation>
        <location evidence="10 11">Cytoplasm</location>
    </subcellularLocation>
</comment>
<evidence type="ECO:0000256" key="10">
    <source>
        <dbReference type="HAMAP-Rule" id="MF_02019"/>
    </source>
</evidence>
<evidence type="ECO:0000256" key="2">
    <source>
        <dbReference type="ARBA" id="ARBA00022598"/>
    </source>
</evidence>
<evidence type="ECO:0000313" key="16">
    <source>
        <dbReference type="Proteomes" id="UP001444625"/>
    </source>
</evidence>
<evidence type="ECO:0000313" key="15">
    <source>
        <dbReference type="EMBL" id="MEN2766541.1"/>
    </source>
</evidence>
<dbReference type="InterPro" id="IPR000713">
    <property type="entry name" value="Mur_ligase_N"/>
</dbReference>
<dbReference type="InterPro" id="IPR004101">
    <property type="entry name" value="Mur_ligase_C"/>
</dbReference>
<evidence type="ECO:0000256" key="7">
    <source>
        <dbReference type="ARBA" id="ARBA00022984"/>
    </source>
</evidence>
<dbReference type="GO" id="GO:0047480">
    <property type="term" value="F:UDP-N-acetylmuramoyl-tripeptide-D-alanyl-D-alanine ligase activity"/>
    <property type="evidence" value="ECO:0007669"/>
    <property type="project" value="UniProtKB-EC"/>
</dbReference>
<dbReference type="PANTHER" id="PTHR43024">
    <property type="entry name" value="UDP-N-ACETYLMURAMOYL-TRIPEPTIDE--D-ALANYL-D-ALANINE LIGASE"/>
    <property type="match status" value="1"/>
</dbReference>
<feature type="domain" description="Mur ligase C-terminal" evidence="13">
    <location>
        <begin position="316"/>
        <end position="441"/>
    </location>
</feature>
<dbReference type="EC" id="6.3.2.10" evidence="10 11"/>